<dbReference type="Proteomes" id="UP001285908">
    <property type="component" value="Unassembled WGS sequence"/>
</dbReference>
<feature type="active site" evidence="3">
    <location>
        <position position="303"/>
    </location>
</feature>
<dbReference type="InterPro" id="IPR001461">
    <property type="entry name" value="Aspartic_peptidase_A1"/>
</dbReference>
<protein>
    <submittedName>
        <fullName evidence="8">Aspartic peptidase domain-containing protein</fullName>
    </submittedName>
</protein>
<evidence type="ECO:0000256" key="2">
    <source>
        <dbReference type="ARBA" id="ARBA00022750"/>
    </source>
</evidence>
<feature type="region of interest" description="Disordered" evidence="5">
    <location>
        <begin position="23"/>
        <end position="46"/>
    </location>
</feature>
<dbReference type="InterPro" id="IPR034164">
    <property type="entry name" value="Pepsin-like_dom"/>
</dbReference>
<dbReference type="Gene3D" id="2.40.70.10">
    <property type="entry name" value="Acid Proteases"/>
    <property type="match status" value="2"/>
</dbReference>
<dbReference type="RefSeq" id="XP_062689261.1">
    <property type="nucleotide sequence ID" value="XM_062838394.1"/>
</dbReference>
<sequence>MKSLMPLIASLLFTSTTAFRPSQPVTGHLEGGLKHRSSDRRQETGKKSLTRVPLEVDSRNNGKTELQWMATITVGTPPQTFKVVVDTGSTAIVLPRNNCTNCGKHSLFNPSKSTSFLPQPALFRPIEYGTGADTIPLNQTGRAECEVVTDTVSIQGLSTPKQEFLLCHSYGETLSSQLADGILGIGPADISAWDESGNYTYLPFLPNLVSEGQLSNKIVGLALGSGGQNQQQRGPEASIGGVDDARYHGRIKNVSVDEMLTTLSGVFTLDVQAAYIGSGNNKRVWPNSTNGNKPLVPGVAYIDSGTAYMLAPDQQAAENLYSGISKDIVPLNDRGSWGASCATLDEVATDITFTVGTKTRGEVIEVTMPKSAFNLGEYPGKKGVCQAAFSHWDPPLIEPVEGRRLWLFGSPLIKAYYTVWNSKSSTLGWAEKV</sequence>
<feature type="domain" description="Peptidase A1" evidence="7">
    <location>
        <begin position="68"/>
        <end position="430"/>
    </location>
</feature>
<dbReference type="PRINTS" id="PR00792">
    <property type="entry name" value="PEPSIN"/>
</dbReference>
<gene>
    <name evidence="8" type="ORF">B0T23DRAFT_399102</name>
</gene>
<evidence type="ECO:0000259" key="7">
    <source>
        <dbReference type="PROSITE" id="PS51767"/>
    </source>
</evidence>
<keyword evidence="9" id="KW-1185">Reference proteome</keyword>
<keyword evidence="4" id="KW-0378">Hydrolase</keyword>
<name>A0AAJ0I0L6_9PEZI</name>
<dbReference type="AlphaFoldDB" id="A0AAJ0I0L6"/>
<dbReference type="CDD" id="cd05471">
    <property type="entry name" value="pepsin_like"/>
    <property type="match status" value="1"/>
</dbReference>
<keyword evidence="6" id="KW-0732">Signal</keyword>
<evidence type="ECO:0000313" key="9">
    <source>
        <dbReference type="Proteomes" id="UP001285908"/>
    </source>
</evidence>
<organism evidence="8 9">
    <name type="scientific">Neurospora hispaniola</name>
    <dbReference type="NCBI Taxonomy" id="588809"/>
    <lineage>
        <taxon>Eukaryota</taxon>
        <taxon>Fungi</taxon>
        <taxon>Dikarya</taxon>
        <taxon>Ascomycota</taxon>
        <taxon>Pezizomycotina</taxon>
        <taxon>Sordariomycetes</taxon>
        <taxon>Sordariomycetidae</taxon>
        <taxon>Sordariales</taxon>
        <taxon>Sordariaceae</taxon>
        <taxon>Neurospora</taxon>
    </lineage>
</organism>
<evidence type="ECO:0000256" key="5">
    <source>
        <dbReference type="SAM" id="MobiDB-lite"/>
    </source>
</evidence>
<evidence type="ECO:0000313" key="8">
    <source>
        <dbReference type="EMBL" id="KAK3486704.1"/>
    </source>
</evidence>
<comment type="similarity">
    <text evidence="1 4">Belongs to the peptidase A1 family.</text>
</comment>
<dbReference type="GO" id="GO:0004190">
    <property type="term" value="F:aspartic-type endopeptidase activity"/>
    <property type="evidence" value="ECO:0007669"/>
    <property type="project" value="UniProtKB-KW"/>
</dbReference>
<keyword evidence="4" id="KW-0645">Protease</keyword>
<dbReference type="PROSITE" id="PS00141">
    <property type="entry name" value="ASP_PROTEASE"/>
    <property type="match status" value="1"/>
</dbReference>
<feature type="chain" id="PRO_5042560170" evidence="6">
    <location>
        <begin position="19"/>
        <end position="433"/>
    </location>
</feature>
<dbReference type="SUPFAM" id="SSF50630">
    <property type="entry name" value="Acid proteases"/>
    <property type="match status" value="1"/>
</dbReference>
<evidence type="ECO:0000256" key="1">
    <source>
        <dbReference type="ARBA" id="ARBA00007447"/>
    </source>
</evidence>
<accession>A0AAJ0I0L6</accession>
<dbReference type="InterPro" id="IPR033121">
    <property type="entry name" value="PEPTIDASE_A1"/>
</dbReference>
<proteinExistence type="inferred from homology"/>
<evidence type="ECO:0000256" key="3">
    <source>
        <dbReference type="PIRSR" id="PIRSR601461-1"/>
    </source>
</evidence>
<dbReference type="InterPro" id="IPR001969">
    <property type="entry name" value="Aspartic_peptidase_AS"/>
</dbReference>
<keyword evidence="2 4" id="KW-0064">Aspartyl protease</keyword>
<dbReference type="PANTHER" id="PTHR47966:SF51">
    <property type="entry name" value="BETA-SITE APP-CLEAVING ENZYME, ISOFORM A-RELATED"/>
    <property type="match status" value="1"/>
</dbReference>
<evidence type="ECO:0000256" key="6">
    <source>
        <dbReference type="SAM" id="SignalP"/>
    </source>
</evidence>
<comment type="caution">
    <text evidence="8">The sequence shown here is derived from an EMBL/GenBank/DDBJ whole genome shotgun (WGS) entry which is preliminary data.</text>
</comment>
<dbReference type="InterPro" id="IPR021109">
    <property type="entry name" value="Peptidase_aspartic_dom_sf"/>
</dbReference>
<dbReference type="Pfam" id="PF00026">
    <property type="entry name" value="Asp"/>
    <property type="match status" value="1"/>
</dbReference>
<feature type="signal peptide" evidence="6">
    <location>
        <begin position="1"/>
        <end position="18"/>
    </location>
</feature>
<dbReference type="PANTHER" id="PTHR47966">
    <property type="entry name" value="BETA-SITE APP-CLEAVING ENZYME, ISOFORM A-RELATED"/>
    <property type="match status" value="1"/>
</dbReference>
<dbReference type="GO" id="GO:0000324">
    <property type="term" value="C:fungal-type vacuole"/>
    <property type="evidence" value="ECO:0007669"/>
    <property type="project" value="TreeGrafter"/>
</dbReference>
<reference evidence="8 9" key="1">
    <citation type="journal article" date="2023" name="Mol. Phylogenet. Evol.">
        <title>Genome-scale phylogeny and comparative genomics of the fungal order Sordariales.</title>
        <authorList>
            <person name="Hensen N."/>
            <person name="Bonometti L."/>
            <person name="Westerberg I."/>
            <person name="Brannstrom I.O."/>
            <person name="Guillou S."/>
            <person name="Cros-Aarteil S."/>
            <person name="Calhoun S."/>
            <person name="Haridas S."/>
            <person name="Kuo A."/>
            <person name="Mondo S."/>
            <person name="Pangilinan J."/>
            <person name="Riley R."/>
            <person name="LaButti K."/>
            <person name="Andreopoulos B."/>
            <person name="Lipzen A."/>
            <person name="Chen C."/>
            <person name="Yan M."/>
            <person name="Daum C."/>
            <person name="Ng V."/>
            <person name="Clum A."/>
            <person name="Steindorff A."/>
            <person name="Ohm R.A."/>
            <person name="Martin F."/>
            <person name="Silar P."/>
            <person name="Natvig D.O."/>
            <person name="Lalanne C."/>
            <person name="Gautier V."/>
            <person name="Ament-Velasquez S.L."/>
            <person name="Kruys A."/>
            <person name="Hutchinson M.I."/>
            <person name="Powell A.J."/>
            <person name="Barry K."/>
            <person name="Miller A.N."/>
            <person name="Grigoriev I.V."/>
            <person name="Debuchy R."/>
            <person name="Gladieux P."/>
            <person name="Hiltunen Thoren M."/>
            <person name="Johannesson H."/>
        </authorList>
    </citation>
    <scope>NUCLEOTIDE SEQUENCE [LARGE SCALE GENOMIC DNA]</scope>
    <source>
        <strain evidence="8 9">FGSC 10403</strain>
    </source>
</reference>
<dbReference type="GO" id="GO:0006508">
    <property type="term" value="P:proteolysis"/>
    <property type="evidence" value="ECO:0007669"/>
    <property type="project" value="UniProtKB-KW"/>
</dbReference>
<feature type="active site" evidence="3">
    <location>
        <position position="86"/>
    </location>
</feature>
<dbReference type="EMBL" id="JAULSX010000008">
    <property type="protein sequence ID" value="KAK3486704.1"/>
    <property type="molecule type" value="Genomic_DNA"/>
</dbReference>
<dbReference type="GeneID" id="87876016"/>
<dbReference type="PROSITE" id="PS51767">
    <property type="entry name" value="PEPTIDASE_A1"/>
    <property type="match status" value="1"/>
</dbReference>
<evidence type="ECO:0000256" key="4">
    <source>
        <dbReference type="RuleBase" id="RU000454"/>
    </source>
</evidence>